<accession>A0A226EC13</accession>
<sequence>MMIPSIKNCVVFATLLVATPTWAQRSYLRADGNSGNTYNLLDSFLGGTAYEVPDCAHSQPHITQQTDTELGVPIFNFAAHVASDNDRCQNFDRQRTEIKTYNPSPAQFKCSSGESVSYSWDLRLNSAFQPSTAFTHIFQVKAVGGDESMPFITISPRLKSSGAKVLQIMYAGQDSVQTAIWEEDLAKFAGKWIHIVTEYTCRLGGTFSLRIKNKITEEQLMSMTNNNLDMWRSGNTFLRPKWGIYRSLNDRGNLRDEFVYFNNFCLAKGEPKCT</sequence>
<gene>
    <name evidence="2" type="ORF">Fcan01_10840</name>
</gene>
<dbReference type="InterPro" id="IPR025975">
    <property type="entry name" value="Polysacc_lyase"/>
</dbReference>
<dbReference type="EMBL" id="LNIX01000005">
    <property type="protein sequence ID" value="OXA55093.1"/>
    <property type="molecule type" value="Genomic_DNA"/>
</dbReference>
<name>A0A226EC13_FOLCA</name>
<dbReference type="Gene3D" id="2.60.120.200">
    <property type="match status" value="1"/>
</dbReference>
<dbReference type="Proteomes" id="UP000198287">
    <property type="component" value="Unassembled WGS sequence"/>
</dbReference>
<protein>
    <submittedName>
        <fullName evidence="2">Uncharacterized protein</fullName>
    </submittedName>
</protein>
<dbReference type="OrthoDB" id="7769150at2759"/>
<evidence type="ECO:0000313" key="3">
    <source>
        <dbReference type="Proteomes" id="UP000198287"/>
    </source>
</evidence>
<proteinExistence type="predicted"/>
<evidence type="ECO:0000313" key="2">
    <source>
        <dbReference type="EMBL" id="OXA55093.1"/>
    </source>
</evidence>
<comment type="caution">
    <text evidence="2">The sequence shown here is derived from an EMBL/GenBank/DDBJ whole genome shotgun (WGS) entry which is preliminary data.</text>
</comment>
<feature type="signal peptide" evidence="1">
    <location>
        <begin position="1"/>
        <end position="23"/>
    </location>
</feature>
<reference evidence="2 3" key="1">
    <citation type="submission" date="2015-12" db="EMBL/GenBank/DDBJ databases">
        <title>The genome of Folsomia candida.</title>
        <authorList>
            <person name="Faddeeva A."/>
            <person name="Derks M.F."/>
            <person name="Anvar Y."/>
            <person name="Smit S."/>
            <person name="Van Straalen N."/>
            <person name="Roelofs D."/>
        </authorList>
    </citation>
    <scope>NUCLEOTIDE SEQUENCE [LARGE SCALE GENOMIC DNA]</scope>
    <source>
        <strain evidence="2 3">VU population</strain>
        <tissue evidence="2">Whole body</tissue>
    </source>
</reference>
<feature type="chain" id="PRO_5012240258" evidence="1">
    <location>
        <begin position="24"/>
        <end position="274"/>
    </location>
</feature>
<organism evidence="2 3">
    <name type="scientific">Folsomia candida</name>
    <name type="common">Springtail</name>
    <dbReference type="NCBI Taxonomy" id="158441"/>
    <lineage>
        <taxon>Eukaryota</taxon>
        <taxon>Metazoa</taxon>
        <taxon>Ecdysozoa</taxon>
        <taxon>Arthropoda</taxon>
        <taxon>Hexapoda</taxon>
        <taxon>Collembola</taxon>
        <taxon>Entomobryomorpha</taxon>
        <taxon>Isotomoidea</taxon>
        <taxon>Isotomidae</taxon>
        <taxon>Proisotominae</taxon>
        <taxon>Folsomia</taxon>
    </lineage>
</organism>
<evidence type="ECO:0000256" key="1">
    <source>
        <dbReference type="SAM" id="SignalP"/>
    </source>
</evidence>
<keyword evidence="3" id="KW-1185">Reference proteome</keyword>
<dbReference type="OMA" id="FTHIMQM"/>
<dbReference type="Pfam" id="PF14099">
    <property type="entry name" value="Polysacc_lyase"/>
    <property type="match status" value="1"/>
</dbReference>
<dbReference type="AlphaFoldDB" id="A0A226EC13"/>
<keyword evidence="1" id="KW-0732">Signal</keyword>